<dbReference type="GO" id="GO:0008299">
    <property type="term" value="P:isoprenoid biosynthetic process"/>
    <property type="evidence" value="ECO:0007669"/>
    <property type="project" value="UniProtKB-UniRule"/>
</dbReference>
<evidence type="ECO:0000256" key="6">
    <source>
        <dbReference type="ARBA" id="ARBA00022842"/>
    </source>
</evidence>
<feature type="binding site" evidence="10">
    <location>
        <position position="124"/>
    </location>
    <ligand>
        <name>Mn(2+)</name>
        <dbReference type="ChEBI" id="CHEBI:29035"/>
    </ligand>
</feature>
<dbReference type="EMBL" id="LKST01000001">
    <property type="protein sequence ID" value="KQB85094.1"/>
    <property type="molecule type" value="Genomic_DNA"/>
</dbReference>
<comment type="cofactor">
    <cofactor evidence="10">
        <name>Mn(2+)</name>
        <dbReference type="ChEBI" id="CHEBI:29035"/>
    </cofactor>
    <text evidence="10">Binds 1 Mn(2+) ion per subunit.</text>
</comment>
<dbReference type="Pfam" id="PF00293">
    <property type="entry name" value="NUDIX"/>
    <property type="match status" value="1"/>
</dbReference>
<accession>A0A0Q1AEJ4</accession>
<comment type="cofactor">
    <cofactor evidence="10">
        <name>Mg(2+)</name>
        <dbReference type="ChEBI" id="CHEBI:18420"/>
    </cofactor>
    <text evidence="10">Binds 1 Mg(2+) ion per subunit. The magnesium ion binds only when substrate is bound.</text>
</comment>
<dbReference type="Proteomes" id="UP000050517">
    <property type="component" value="Unassembled WGS sequence"/>
</dbReference>
<dbReference type="UniPathway" id="UPA00059">
    <property type="reaction ID" value="UER00104"/>
</dbReference>
<keyword evidence="7 10" id="KW-0464">Manganese</keyword>
<comment type="function">
    <text evidence="10">Catalyzes the 1,3-allylic rearrangement of the homoallylic substrate isopentenyl (IPP) to its highly electrophilic allylic isomer, dimethylallyl diphosphate (DMAPP).</text>
</comment>
<dbReference type="PIRSF" id="PIRSF018427">
    <property type="entry name" value="Isopntndiph_ism"/>
    <property type="match status" value="1"/>
</dbReference>
<evidence type="ECO:0000256" key="8">
    <source>
        <dbReference type="ARBA" id="ARBA00023229"/>
    </source>
</evidence>
<dbReference type="CDD" id="cd02885">
    <property type="entry name" value="NUDIX_IPP_Isomerase"/>
    <property type="match status" value="1"/>
</dbReference>
<evidence type="ECO:0000313" key="14">
    <source>
        <dbReference type="Proteomes" id="UP000050517"/>
    </source>
</evidence>
<feature type="active site" evidence="10 11">
    <location>
        <position position="74"/>
    </location>
</feature>
<comment type="pathway">
    <text evidence="1 10">Isoprenoid biosynthesis; dimethylallyl diphosphate biosynthesis; dimethylallyl diphosphate from isopentenyl diphosphate: step 1/1.</text>
</comment>
<feature type="binding site" evidence="10">
    <location>
        <position position="39"/>
    </location>
    <ligand>
        <name>Mn(2+)</name>
        <dbReference type="ChEBI" id="CHEBI:29035"/>
    </ligand>
</feature>
<keyword evidence="6 10" id="KW-0460">Magnesium</keyword>
<evidence type="ECO:0000256" key="5">
    <source>
        <dbReference type="ARBA" id="ARBA00022723"/>
    </source>
</evidence>
<evidence type="ECO:0000256" key="7">
    <source>
        <dbReference type="ARBA" id="ARBA00023211"/>
    </source>
</evidence>
<evidence type="ECO:0000256" key="10">
    <source>
        <dbReference type="HAMAP-Rule" id="MF_00202"/>
    </source>
</evidence>
<comment type="subcellular location">
    <subcellularLocation>
        <location evidence="10">Cytoplasm</location>
    </subcellularLocation>
</comment>
<dbReference type="GO" id="GO:0046872">
    <property type="term" value="F:metal ion binding"/>
    <property type="evidence" value="ECO:0007669"/>
    <property type="project" value="UniProtKB-KW"/>
</dbReference>
<dbReference type="RefSeq" id="WP_055121470.1">
    <property type="nucleotide sequence ID" value="NZ_LKST01000001.1"/>
</dbReference>
<keyword evidence="9 10" id="KW-0413">Isomerase</keyword>
<dbReference type="Gene3D" id="3.90.79.10">
    <property type="entry name" value="Nucleoside Triphosphate Pyrophosphohydrolase"/>
    <property type="match status" value="1"/>
</dbReference>
<sequence length="191" mass="20547">MISTGSAADQELVVLSDEAGNPTGTALKEGVHTEDTPLHLAFSAYLVDSAGRVLLTRRALVKKTWPGVWTNSFCGHPAPGESTEDALRRRLSQELGVPAAEIAQISEVLPDFRYRACDSSGVVENEICPVFVVRLVAGAEVHPSAEEVDSWEWLKPSAVVRAVEAAPVVFSPWLVEQLSHSALQAELLGVH</sequence>
<reference evidence="13 14" key="1">
    <citation type="submission" date="2015-10" db="EMBL/GenBank/DDBJ databases">
        <title>Corynebacteirum lowii and Corynebacterium oculi species nova, derived from human clinical disease and and emended description of Corynebacterium mastiditis.</title>
        <authorList>
            <person name="Bernard K."/>
            <person name="Pacheco A.L."/>
            <person name="Mcdougall C."/>
            <person name="Burtx T."/>
            <person name="Weibe D."/>
            <person name="Tyler S."/>
            <person name="Olson A.B."/>
            <person name="Cnockaert M."/>
            <person name="Eguchi H."/>
            <person name="Kuwahara T."/>
            <person name="Nakayama-Imaohji H."/>
            <person name="Boudewijins M."/>
            <person name="Van Hoecke F."/>
            <person name="Bernier A.-M."/>
            <person name="Vandamme P."/>
        </authorList>
    </citation>
    <scope>NUCLEOTIDE SEQUENCE [LARGE SCALE GENOMIC DNA]</scope>
    <source>
        <strain evidence="13 14">NML 130210</strain>
    </source>
</reference>
<proteinExistence type="inferred from homology"/>
<dbReference type="GO" id="GO:0005737">
    <property type="term" value="C:cytoplasm"/>
    <property type="evidence" value="ECO:0007669"/>
    <property type="project" value="UniProtKB-SubCell"/>
</dbReference>
<comment type="caution">
    <text evidence="13">The sequence shown here is derived from an EMBL/GenBank/DDBJ whole genome shotgun (WGS) entry which is preliminary data.</text>
</comment>
<organism evidence="13 14">
    <name type="scientific">Corynebacterium oculi</name>
    <dbReference type="NCBI Taxonomy" id="1544416"/>
    <lineage>
        <taxon>Bacteria</taxon>
        <taxon>Bacillati</taxon>
        <taxon>Actinomycetota</taxon>
        <taxon>Actinomycetes</taxon>
        <taxon>Mycobacteriales</taxon>
        <taxon>Corynebacteriaceae</taxon>
        <taxon>Corynebacterium</taxon>
    </lineage>
</organism>
<keyword evidence="14" id="KW-1185">Reference proteome</keyword>
<evidence type="ECO:0000256" key="4">
    <source>
        <dbReference type="ARBA" id="ARBA00022490"/>
    </source>
</evidence>
<dbReference type="InterPro" id="IPR056375">
    <property type="entry name" value="Idi_bact"/>
</dbReference>
<dbReference type="InterPro" id="IPR011876">
    <property type="entry name" value="IsopentenylPP_isomerase_typ1"/>
</dbReference>
<dbReference type="OrthoDB" id="9809458at2"/>
<comment type="catalytic activity">
    <reaction evidence="10">
        <text>isopentenyl diphosphate = dimethylallyl diphosphate</text>
        <dbReference type="Rhea" id="RHEA:23284"/>
        <dbReference type="ChEBI" id="CHEBI:57623"/>
        <dbReference type="ChEBI" id="CHEBI:128769"/>
        <dbReference type="EC" id="5.3.3.2"/>
    </reaction>
</comment>
<feature type="binding site" evidence="10">
    <location>
        <position position="94"/>
    </location>
    <ligand>
        <name>Mg(2+)</name>
        <dbReference type="ChEBI" id="CHEBI:18420"/>
    </ligand>
</feature>
<dbReference type="HAMAP" id="MF_00202">
    <property type="entry name" value="Idi"/>
    <property type="match status" value="1"/>
</dbReference>
<name>A0A0Q1AEJ4_9CORY</name>
<comment type="similarity">
    <text evidence="2 10">Belongs to the IPP isomerase type 1 family.</text>
</comment>
<protein>
    <recommendedName>
        <fullName evidence="3 10">Isopentenyl-diphosphate Delta-isomerase</fullName>
        <shortName evidence="10">IPP isomerase</shortName>
        <ecNumber evidence="3 10">5.3.3.2</ecNumber>
    </recommendedName>
    <alternativeName>
        <fullName evidence="10">IPP:DMAPP isomerase</fullName>
    </alternativeName>
    <alternativeName>
        <fullName evidence="10">Isopentenyl pyrophosphate isomerase</fullName>
    </alternativeName>
</protein>
<dbReference type="NCBIfam" id="TIGR02150">
    <property type="entry name" value="IPP_isom_1"/>
    <property type="match status" value="1"/>
</dbReference>
<dbReference type="NCBIfam" id="NF002995">
    <property type="entry name" value="PRK03759.1"/>
    <property type="match status" value="1"/>
</dbReference>
<feature type="binding site" evidence="10">
    <location>
        <position position="76"/>
    </location>
    <ligand>
        <name>Mn(2+)</name>
        <dbReference type="ChEBI" id="CHEBI:29035"/>
    </ligand>
</feature>
<dbReference type="EC" id="5.3.3.2" evidence="3 10"/>
<evidence type="ECO:0000256" key="3">
    <source>
        <dbReference type="ARBA" id="ARBA00012057"/>
    </source>
</evidence>
<evidence type="ECO:0000256" key="1">
    <source>
        <dbReference type="ARBA" id="ARBA00004826"/>
    </source>
</evidence>
<keyword evidence="5 10" id="KW-0479">Metal-binding</keyword>
<feature type="binding site" evidence="10">
    <location>
        <position position="32"/>
    </location>
    <ligand>
        <name>Mn(2+)</name>
        <dbReference type="ChEBI" id="CHEBI:29035"/>
    </ligand>
</feature>
<feature type="active site" evidence="10 11">
    <location>
        <position position="126"/>
    </location>
</feature>
<dbReference type="InterPro" id="IPR000086">
    <property type="entry name" value="NUDIX_hydrolase_dom"/>
</dbReference>
<dbReference type="AlphaFoldDB" id="A0A0Q1AEJ4"/>
<dbReference type="PANTHER" id="PTHR10885:SF0">
    <property type="entry name" value="ISOPENTENYL-DIPHOSPHATE DELTA-ISOMERASE"/>
    <property type="match status" value="1"/>
</dbReference>
<evidence type="ECO:0000259" key="12">
    <source>
        <dbReference type="PROSITE" id="PS51462"/>
    </source>
</evidence>
<dbReference type="STRING" id="1544416.Cocul_00229"/>
<evidence type="ECO:0000256" key="9">
    <source>
        <dbReference type="ARBA" id="ARBA00023235"/>
    </source>
</evidence>
<evidence type="ECO:0000256" key="11">
    <source>
        <dbReference type="PIRSR" id="PIRSR018427-1"/>
    </source>
</evidence>
<evidence type="ECO:0000256" key="2">
    <source>
        <dbReference type="ARBA" id="ARBA00007579"/>
    </source>
</evidence>
<dbReference type="SUPFAM" id="SSF55811">
    <property type="entry name" value="Nudix"/>
    <property type="match status" value="1"/>
</dbReference>
<feature type="domain" description="Nudix hydrolase" evidence="12">
    <location>
        <begin position="37"/>
        <end position="176"/>
    </location>
</feature>
<keyword evidence="4 10" id="KW-0963">Cytoplasm</keyword>
<keyword evidence="8 10" id="KW-0414">Isoprene biosynthesis</keyword>
<dbReference type="PROSITE" id="PS51462">
    <property type="entry name" value="NUDIX"/>
    <property type="match status" value="1"/>
</dbReference>
<dbReference type="GO" id="GO:0004452">
    <property type="term" value="F:isopentenyl-diphosphate delta-isomerase activity"/>
    <property type="evidence" value="ECO:0007669"/>
    <property type="project" value="UniProtKB-UniRule"/>
</dbReference>
<dbReference type="PATRIC" id="fig|1544416.3.peg.235"/>
<dbReference type="PANTHER" id="PTHR10885">
    <property type="entry name" value="ISOPENTENYL-DIPHOSPHATE DELTA-ISOMERASE"/>
    <property type="match status" value="1"/>
</dbReference>
<dbReference type="GO" id="GO:0050992">
    <property type="term" value="P:dimethylallyl diphosphate biosynthetic process"/>
    <property type="evidence" value="ECO:0007669"/>
    <property type="project" value="UniProtKB-UniRule"/>
</dbReference>
<dbReference type="InterPro" id="IPR015797">
    <property type="entry name" value="NUDIX_hydrolase-like_dom_sf"/>
</dbReference>
<evidence type="ECO:0000313" key="13">
    <source>
        <dbReference type="EMBL" id="KQB85094.1"/>
    </source>
</evidence>
<feature type="binding site" evidence="10">
    <location>
        <position position="126"/>
    </location>
    <ligand>
        <name>Mn(2+)</name>
        <dbReference type="ChEBI" id="CHEBI:29035"/>
    </ligand>
</feature>
<gene>
    <name evidence="10 13" type="primary">idi</name>
    <name evidence="13" type="ORF">Cocul_00229</name>
</gene>